<dbReference type="RefSeq" id="WP_343339526.1">
    <property type="nucleotide sequence ID" value="NZ_CP154622.1"/>
</dbReference>
<dbReference type="PANTHER" id="PTHR42958:SF2">
    <property type="entry name" value="UPTAKE HYDROGENASE LARGE SUBUNIT"/>
    <property type="match status" value="1"/>
</dbReference>
<protein>
    <submittedName>
        <fullName evidence="1">Periplasmic [NiFeSe] hydrogenase large subunit</fullName>
        <ecNumber evidence="1">1.12.99.6</ecNumber>
    </submittedName>
</protein>
<dbReference type="InterPro" id="IPR050867">
    <property type="entry name" value="NiFe/NiFeSe_hydrgnase_LSU"/>
</dbReference>
<dbReference type="Proteomes" id="UP001477947">
    <property type="component" value="Chromosome"/>
</dbReference>
<dbReference type="PANTHER" id="PTHR42958">
    <property type="entry name" value="HYDROGENASE-2 LARGE CHAIN"/>
    <property type="match status" value="1"/>
</dbReference>
<name>A0ABZ3FCW8_9FIRM</name>
<dbReference type="GO" id="GO:0033748">
    <property type="term" value="F:hydrogenase (acceptor) activity"/>
    <property type="evidence" value="ECO:0007669"/>
    <property type="project" value="UniProtKB-EC"/>
</dbReference>
<keyword evidence="1" id="KW-0560">Oxidoreductase</keyword>
<evidence type="ECO:0000313" key="2">
    <source>
        <dbReference type="Proteomes" id="UP001477947"/>
    </source>
</evidence>
<dbReference type="InterPro" id="IPR029014">
    <property type="entry name" value="NiFe-Hase_large"/>
</dbReference>
<dbReference type="EC" id="1.12.99.6" evidence="1"/>
<evidence type="ECO:0000313" key="1">
    <source>
        <dbReference type="EMBL" id="XAM41652.1"/>
    </source>
</evidence>
<dbReference type="SUPFAM" id="SSF56762">
    <property type="entry name" value="HydB/Nqo4-like"/>
    <property type="match status" value="1"/>
</dbReference>
<dbReference type="InterPro" id="IPR001501">
    <property type="entry name" value="Ni-dep_hyd_lsu"/>
</dbReference>
<dbReference type="Gene3D" id="1.10.645.10">
    <property type="entry name" value="Cytochrome-c3 Hydrogenase, chain B"/>
    <property type="match status" value="1"/>
</dbReference>
<proteinExistence type="predicted"/>
<organism evidence="1 2">
    <name type="scientific">Terrisporobacter petrolearius</name>
    <dbReference type="NCBI Taxonomy" id="1460447"/>
    <lineage>
        <taxon>Bacteria</taxon>
        <taxon>Bacillati</taxon>
        <taxon>Bacillota</taxon>
        <taxon>Clostridia</taxon>
        <taxon>Peptostreptococcales</taxon>
        <taxon>Peptostreptococcaceae</taxon>
        <taxon>Terrisporobacter</taxon>
    </lineage>
</organism>
<reference evidence="1 2" key="1">
    <citation type="submission" date="2024-04" db="EMBL/GenBank/DDBJ databases">
        <title>Isolation and characterization of novel acetogenic strains of the genera Terrisporobacter and Acetoanaerobium.</title>
        <authorList>
            <person name="Boeer T."/>
            <person name="Schueler M.A."/>
            <person name="Lueschen A."/>
            <person name="Eysell L."/>
            <person name="Droege J."/>
            <person name="Heinemann M."/>
            <person name="Engelhardt L."/>
            <person name="Basen M."/>
            <person name="Daniel R."/>
        </authorList>
    </citation>
    <scope>NUCLEOTIDE SEQUENCE [LARGE SCALE GENOMIC DNA]</scope>
    <source>
        <strain evidence="1 2">ELB</strain>
    </source>
</reference>
<sequence>MAKITIDPITRISGLLEIEVNIENNKIIEANSSGMQFRGFEKMFQGRAPLDMIRLTCRTCGICSCHHATASSKALEEALKVTPDPNGELIRELTNGFEYLQNHLRQIYQFVFPDYVDLSSISDLHKPINKSNVDYRLPDNINDTIVNHYLESIQNSRNAHKAEAILAGKAPHNHGVFVGGTTTYLDIQKYQEVKAILYNIKKFITDCLIPDINAIANYYEEYFCMGKGYGNLMCTKLFYNKNIPIKYVKGGVLINNQLEEFLMKNVAEEYRHTWLTTENNMAIPIQNPPEIDTDKEDAYSWVAAARYKGFAMEVGSLARMTIGGYYDHGISAMDRIIARVLESEKICQCMESLLDYIKLQPAYQRQYDIPKEARGVGVMEASRGTLLHFIEIENSVVKNYNLIPPSVWNFSPKDNNNVRGPVEEALVGIQIDDINKAPTIIGRIVRSFDPCLNCAAHVTSDKYSPFTINIV</sequence>
<dbReference type="Pfam" id="PF00374">
    <property type="entry name" value="NiFeSe_Hases"/>
    <property type="match status" value="3"/>
</dbReference>
<keyword evidence="2" id="KW-1185">Reference proteome</keyword>
<gene>
    <name evidence="1" type="ORF">TPELB_19650</name>
</gene>
<accession>A0ABZ3FCW8</accession>
<dbReference type="EMBL" id="CP154622">
    <property type="protein sequence ID" value="XAM41652.1"/>
    <property type="molecule type" value="Genomic_DNA"/>
</dbReference>